<name>A0A834Z4X0_TETSI</name>
<dbReference type="GO" id="GO:0008270">
    <property type="term" value="F:zinc ion binding"/>
    <property type="evidence" value="ECO:0007669"/>
    <property type="project" value="TreeGrafter"/>
</dbReference>
<dbReference type="EMBL" id="JABCRI010000009">
    <property type="protein sequence ID" value="KAF8401039.1"/>
    <property type="molecule type" value="Genomic_DNA"/>
</dbReference>
<evidence type="ECO:0000259" key="2">
    <source>
        <dbReference type="Pfam" id="PF11838"/>
    </source>
</evidence>
<dbReference type="PANTHER" id="PTHR11533">
    <property type="entry name" value="PROTEASE M1 ZINC METALLOPROTEASE"/>
    <property type="match status" value="1"/>
</dbReference>
<dbReference type="GO" id="GO:0042277">
    <property type="term" value="F:peptide binding"/>
    <property type="evidence" value="ECO:0007669"/>
    <property type="project" value="TreeGrafter"/>
</dbReference>
<dbReference type="Pfam" id="PF11838">
    <property type="entry name" value="ERAP1_C"/>
    <property type="match status" value="1"/>
</dbReference>
<dbReference type="OMA" id="KRFHAYI"/>
<organism evidence="3 4">
    <name type="scientific">Tetracentron sinense</name>
    <name type="common">Spur-leaf</name>
    <dbReference type="NCBI Taxonomy" id="13715"/>
    <lineage>
        <taxon>Eukaryota</taxon>
        <taxon>Viridiplantae</taxon>
        <taxon>Streptophyta</taxon>
        <taxon>Embryophyta</taxon>
        <taxon>Tracheophyta</taxon>
        <taxon>Spermatophyta</taxon>
        <taxon>Magnoliopsida</taxon>
        <taxon>Trochodendrales</taxon>
        <taxon>Trochodendraceae</taxon>
        <taxon>Tetracentron</taxon>
    </lineage>
</organism>
<dbReference type="Gene3D" id="2.60.40.1910">
    <property type="match status" value="1"/>
</dbReference>
<dbReference type="OrthoDB" id="10031169at2759"/>
<evidence type="ECO:0000313" key="4">
    <source>
        <dbReference type="Proteomes" id="UP000655225"/>
    </source>
</evidence>
<sequence length="370" mass="41872">MGCSIAKDSLIETGNCNKNNAVCTWIKLNVDQTGFYRVKYDDDLAAGLKYAIETNCLSATDRFGILDDSYALCIACQQSLSSFFTLMGAYKKELDYTVLSLLISVSDKVARIAADATPELVDYIKQFFINLFQYSAEKLGWEPRQGESHLDAMLRGELLTALAVFGHDITQKEAIRRFQAFLDDRNTALLPPDTRKAAYVAVMQTVSTSNRWGYESLLRVYRETDLSQEKGRILSSLASCTDPDIVLEVLNFLLSSEVRSQDAVFGLAVSREGRETAWGWLKDNWDHISKTWGSGFLITRFISAIVSQFSSYEKAVEVEEFFASRIKPSIARTLKQSMERVHINANWVQSIQNEKQHLAEVVRELAHRKY</sequence>
<gene>
    <name evidence="3" type="ORF">HHK36_014342</name>
</gene>
<feature type="domain" description="ERAP1-like C-terminal" evidence="2">
    <location>
        <begin position="25"/>
        <end position="342"/>
    </location>
</feature>
<dbReference type="GO" id="GO:0005615">
    <property type="term" value="C:extracellular space"/>
    <property type="evidence" value="ECO:0007669"/>
    <property type="project" value="TreeGrafter"/>
</dbReference>
<dbReference type="InterPro" id="IPR024571">
    <property type="entry name" value="ERAP1-like_C_dom"/>
</dbReference>
<dbReference type="AlphaFoldDB" id="A0A834Z4X0"/>
<dbReference type="Proteomes" id="UP000655225">
    <property type="component" value="Unassembled WGS sequence"/>
</dbReference>
<reference evidence="3 4" key="1">
    <citation type="submission" date="2020-04" db="EMBL/GenBank/DDBJ databases">
        <title>Plant Genome Project.</title>
        <authorList>
            <person name="Zhang R.-G."/>
        </authorList>
    </citation>
    <scope>NUCLEOTIDE SEQUENCE [LARGE SCALE GENOMIC DNA]</scope>
    <source>
        <strain evidence="3">YNK0</strain>
        <tissue evidence="3">Leaf</tissue>
    </source>
</reference>
<dbReference type="GO" id="GO:0005737">
    <property type="term" value="C:cytoplasm"/>
    <property type="evidence" value="ECO:0007669"/>
    <property type="project" value="TreeGrafter"/>
</dbReference>
<evidence type="ECO:0000313" key="3">
    <source>
        <dbReference type="EMBL" id="KAF8401039.1"/>
    </source>
</evidence>
<dbReference type="GO" id="GO:0016020">
    <property type="term" value="C:membrane"/>
    <property type="evidence" value="ECO:0007669"/>
    <property type="project" value="TreeGrafter"/>
</dbReference>
<dbReference type="Gene3D" id="1.25.50.20">
    <property type="match status" value="1"/>
</dbReference>
<dbReference type="GO" id="GO:0006508">
    <property type="term" value="P:proteolysis"/>
    <property type="evidence" value="ECO:0007669"/>
    <property type="project" value="TreeGrafter"/>
</dbReference>
<dbReference type="GO" id="GO:0070006">
    <property type="term" value="F:metalloaminopeptidase activity"/>
    <property type="evidence" value="ECO:0007669"/>
    <property type="project" value="TreeGrafter"/>
</dbReference>
<evidence type="ECO:0000256" key="1">
    <source>
        <dbReference type="ARBA" id="ARBA00010136"/>
    </source>
</evidence>
<dbReference type="FunFam" id="1.25.50.20:FF:000002">
    <property type="entry name" value="Aminopeptidase"/>
    <property type="match status" value="1"/>
</dbReference>
<keyword evidence="4" id="KW-1185">Reference proteome</keyword>
<dbReference type="InterPro" id="IPR050344">
    <property type="entry name" value="Peptidase_M1_aminopeptidases"/>
</dbReference>
<accession>A0A834Z4X0</accession>
<dbReference type="PANTHER" id="PTHR11533:SF174">
    <property type="entry name" value="PUROMYCIN-SENSITIVE AMINOPEPTIDASE-RELATED"/>
    <property type="match status" value="1"/>
</dbReference>
<protein>
    <recommendedName>
        <fullName evidence="2">ERAP1-like C-terminal domain-containing protein</fullName>
    </recommendedName>
</protein>
<proteinExistence type="inferred from homology"/>
<comment type="similarity">
    <text evidence="1">Belongs to the peptidase M1 family.</text>
</comment>
<comment type="caution">
    <text evidence="3">The sequence shown here is derived from an EMBL/GenBank/DDBJ whole genome shotgun (WGS) entry which is preliminary data.</text>
</comment>
<dbReference type="GO" id="GO:0043171">
    <property type="term" value="P:peptide catabolic process"/>
    <property type="evidence" value="ECO:0007669"/>
    <property type="project" value="TreeGrafter"/>
</dbReference>